<dbReference type="PROSITE" id="PS50404">
    <property type="entry name" value="GST_NTER"/>
    <property type="match status" value="1"/>
</dbReference>
<feature type="domain" description="GST N-terminal" evidence="1">
    <location>
        <begin position="1"/>
        <end position="77"/>
    </location>
</feature>
<dbReference type="PANTHER" id="PTHR43968:SF6">
    <property type="entry name" value="GLUTATHIONE S-TRANSFERASE OMEGA"/>
    <property type="match status" value="1"/>
</dbReference>
<name>A0A0R2TZ45_9GAMM</name>
<dbReference type="InterPro" id="IPR036249">
    <property type="entry name" value="Thioredoxin-like_sf"/>
</dbReference>
<dbReference type="SFLD" id="SFLDS00019">
    <property type="entry name" value="Glutathione_Transferase_(cytos"/>
    <property type="match status" value="1"/>
</dbReference>
<dbReference type="CDD" id="cd00570">
    <property type="entry name" value="GST_N_family"/>
    <property type="match status" value="1"/>
</dbReference>
<dbReference type="Pfam" id="PF14497">
    <property type="entry name" value="GST_C_3"/>
    <property type="match status" value="1"/>
</dbReference>
<dbReference type="InterPro" id="IPR004046">
    <property type="entry name" value="GST_C"/>
</dbReference>
<dbReference type="EMBL" id="LICA01000339">
    <property type="protein sequence ID" value="KRO92393.1"/>
    <property type="molecule type" value="Genomic_DNA"/>
</dbReference>
<sequence length="206" mass="23010">MITLYGFTLSNYVSMVKMALIEKELEFDWVGVKPSQENDYLTKSPMGKVPCIETEQGFLSETNIILEYIEETGSGINLMPTNSFERARVRELMKEIELYIELPARTLYSEAFFGGTVSDEVKTTAKKNLQKGIACLKRNGKFAPYVAGSEFTYADILLQYSLGLASLSAKRVLEMDLLADLPEAKQLMATISQRPSAIQIAAEHKA</sequence>
<reference evidence="3 4" key="1">
    <citation type="submission" date="2015-10" db="EMBL/GenBank/DDBJ databases">
        <title>Metagenome-Assembled Genomes uncover a global brackish microbiome.</title>
        <authorList>
            <person name="Hugerth L.W."/>
            <person name="Larsson J."/>
            <person name="Alneberg J."/>
            <person name="Lindh M.V."/>
            <person name="Legrand C."/>
            <person name="Pinhassi J."/>
            <person name="Andersson A.F."/>
        </authorList>
    </citation>
    <scope>NUCLEOTIDE SEQUENCE [LARGE SCALE GENOMIC DNA]</scope>
    <source>
        <strain evidence="3">BACL26 MAG-121220-bin70</strain>
    </source>
</reference>
<evidence type="ECO:0000259" key="1">
    <source>
        <dbReference type="PROSITE" id="PS50404"/>
    </source>
</evidence>
<dbReference type="InterPro" id="IPR010987">
    <property type="entry name" value="Glutathione-S-Trfase_C-like"/>
</dbReference>
<dbReference type="GO" id="GO:0005737">
    <property type="term" value="C:cytoplasm"/>
    <property type="evidence" value="ECO:0007669"/>
    <property type="project" value="TreeGrafter"/>
</dbReference>
<gene>
    <name evidence="3" type="ORF">ABS24_01785</name>
</gene>
<dbReference type="Gene3D" id="3.40.30.10">
    <property type="entry name" value="Glutaredoxin"/>
    <property type="match status" value="1"/>
</dbReference>
<comment type="caution">
    <text evidence="3">The sequence shown here is derived from an EMBL/GenBank/DDBJ whole genome shotgun (WGS) entry which is preliminary data.</text>
</comment>
<accession>A0A0R2TZ45</accession>
<evidence type="ECO:0000313" key="3">
    <source>
        <dbReference type="EMBL" id="KRO92393.1"/>
    </source>
</evidence>
<dbReference type="SUPFAM" id="SSF47616">
    <property type="entry name" value="GST C-terminal domain-like"/>
    <property type="match status" value="1"/>
</dbReference>
<proteinExistence type="predicted"/>
<dbReference type="Pfam" id="PF13417">
    <property type="entry name" value="GST_N_3"/>
    <property type="match status" value="1"/>
</dbReference>
<dbReference type="Proteomes" id="UP000051213">
    <property type="component" value="Unassembled WGS sequence"/>
</dbReference>
<organism evidence="3 4">
    <name type="scientific">SAR92 bacterium BACL26 MAG-121220-bin70</name>
    <dbReference type="NCBI Taxonomy" id="1655626"/>
    <lineage>
        <taxon>Bacteria</taxon>
        <taxon>Pseudomonadati</taxon>
        <taxon>Pseudomonadota</taxon>
        <taxon>Gammaproteobacteria</taxon>
        <taxon>Cellvibrionales</taxon>
        <taxon>Porticoccaceae</taxon>
        <taxon>SAR92 clade</taxon>
    </lineage>
</organism>
<dbReference type="InterPro" id="IPR040079">
    <property type="entry name" value="Glutathione_S-Trfase"/>
</dbReference>
<dbReference type="PANTHER" id="PTHR43968">
    <property type="match status" value="1"/>
</dbReference>
<dbReference type="AlphaFoldDB" id="A0A0R2TZ45"/>
<feature type="domain" description="GST C-terminal" evidence="2">
    <location>
        <begin position="82"/>
        <end position="206"/>
    </location>
</feature>
<protein>
    <submittedName>
        <fullName evidence="3">Glutathione S-transferase</fullName>
    </submittedName>
</protein>
<evidence type="ECO:0000259" key="2">
    <source>
        <dbReference type="PROSITE" id="PS50405"/>
    </source>
</evidence>
<dbReference type="InterPro" id="IPR036282">
    <property type="entry name" value="Glutathione-S-Trfase_C_sf"/>
</dbReference>
<dbReference type="InterPro" id="IPR050983">
    <property type="entry name" value="GST_Omega/HSP26"/>
</dbReference>
<dbReference type="GO" id="GO:0016740">
    <property type="term" value="F:transferase activity"/>
    <property type="evidence" value="ECO:0007669"/>
    <property type="project" value="UniProtKB-KW"/>
</dbReference>
<evidence type="ECO:0000313" key="4">
    <source>
        <dbReference type="Proteomes" id="UP000051213"/>
    </source>
</evidence>
<dbReference type="SUPFAM" id="SSF52833">
    <property type="entry name" value="Thioredoxin-like"/>
    <property type="match status" value="1"/>
</dbReference>
<dbReference type="InterPro" id="IPR004045">
    <property type="entry name" value="Glutathione_S-Trfase_N"/>
</dbReference>
<dbReference type="PROSITE" id="PS50405">
    <property type="entry name" value="GST_CTER"/>
    <property type="match status" value="1"/>
</dbReference>
<dbReference type="Gene3D" id="1.20.1050.10">
    <property type="match status" value="1"/>
</dbReference>
<keyword evidence="3" id="KW-0808">Transferase</keyword>